<organism evidence="1 2">
    <name type="scientific">Acrasis kona</name>
    <dbReference type="NCBI Taxonomy" id="1008807"/>
    <lineage>
        <taxon>Eukaryota</taxon>
        <taxon>Discoba</taxon>
        <taxon>Heterolobosea</taxon>
        <taxon>Tetramitia</taxon>
        <taxon>Eutetramitia</taxon>
        <taxon>Acrasidae</taxon>
        <taxon>Acrasis</taxon>
    </lineage>
</organism>
<dbReference type="SUPFAM" id="SSF55073">
    <property type="entry name" value="Nucleotide cyclase"/>
    <property type="match status" value="1"/>
</dbReference>
<evidence type="ECO:0000313" key="2">
    <source>
        <dbReference type="Proteomes" id="UP001431209"/>
    </source>
</evidence>
<keyword evidence="2" id="KW-1185">Reference proteome</keyword>
<proteinExistence type="predicted"/>
<dbReference type="InterPro" id="IPR029787">
    <property type="entry name" value="Nucleotide_cyclase"/>
</dbReference>
<accession>A0AAW2YPS1</accession>
<protein>
    <recommendedName>
        <fullName evidence="3">Adenylate cyclase</fullName>
    </recommendedName>
</protein>
<evidence type="ECO:0008006" key="3">
    <source>
        <dbReference type="Google" id="ProtNLM"/>
    </source>
</evidence>
<evidence type="ECO:0000313" key="1">
    <source>
        <dbReference type="EMBL" id="KAL0478913.1"/>
    </source>
</evidence>
<dbReference type="Gene3D" id="3.30.70.1230">
    <property type="entry name" value="Nucleotide cyclase"/>
    <property type="match status" value="1"/>
</dbReference>
<sequence>MLGTVGYEARLDATVISDTVNVASRLKALTKAFGVFIIVSSSVIDRYEIELLEQADQQAEVADNHPVTPLSAHKRTPSLLTLVQEEENSLQSFTFGSSKAKSNSEVHFDDRSDDSSCSYYQQKIKYRRLGSFILKGKNVPYELYEVYDLNWYLRHETLKEHEEKLEAFRVGLELFSDMKTLPAALRHFQQLHAAHPREAIMNFYCKACQAYMNEKLPDDWKGEIKTDKSGDIL</sequence>
<dbReference type="Proteomes" id="UP001431209">
    <property type="component" value="Unassembled WGS sequence"/>
</dbReference>
<gene>
    <name evidence="1" type="ORF">AKO1_007827</name>
</gene>
<dbReference type="AlphaFoldDB" id="A0AAW2YPS1"/>
<name>A0AAW2YPS1_9EUKA</name>
<reference evidence="1 2" key="1">
    <citation type="submission" date="2024-03" db="EMBL/GenBank/DDBJ databases">
        <title>The Acrasis kona genome and developmental transcriptomes reveal deep origins of eukaryotic multicellular pathways.</title>
        <authorList>
            <person name="Sheikh S."/>
            <person name="Fu C.-J."/>
            <person name="Brown M.W."/>
            <person name="Baldauf S.L."/>
        </authorList>
    </citation>
    <scope>NUCLEOTIDE SEQUENCE [LARGE SCALE GENOMIC DNA]</scope>
    <source>
        <strain evidence="1 2">ATCC MYA-3509</strain>
    </source>
</reference>
<feature type="non-terminal residue" evidence="1">
    <location>
        <position position="233"/>
    </location>
</feature>
<comment type="caution">
    <text evidence="1">The sequence shown here is derived from an EMBL/GenBank/DDBJ whole genome shotgun (WGS) entry which is preliminary data.</text>
</comment>
<dbReference type="EMBL" id="JAOPGA020000481">
    <property type="protein sequence ID" value="KAL0478913.1"/>
    <property type="molecule type" value="Genomic_DNA"/>
</dbReference>